<dbReference type="EMBL" id="JAPQER010000004">
    <property type="protein sequence ID" value="MCY6484934.1"/>
    <property type="molecule type" value="Genomic_DNA"/>
</dbReference>
<name>A0ABT4D121_9CLOT</name>
<evidence type="ECO:0000313" key="4">
    <source>
        <dbReference type="Proteomes" id="UP001078443"/>
    </source>
</evidence>
<accession>A0ABT4D121</accession>
<evidence type="ECO:0000256" key="1">
    <source>
        <dbReference type="SAM" id="Phobius"/>
    </source>
</evidence>
<protein>
    <recommendedName>
        <fullName evidence="2">Nucleoside phosphorylase domain-containing protein</fullName>
    </recommendedName>
</protein>
<keyword evidence="4" id="KW-1185">Reference proteome</keyword>
<dbReference type="Proteomes" id="UP001078443">
    <property type="component" value="Unassembled WGS sequence"/>
</dbReference>
<keyword evidence="1" id="KW-0472">Membrane</keyword>
<gene>
    <name evidence="3" type="ORF">OW763_11330</name>
</gene>
<dbReference type="RefSeq" id="WP_268041256.1">
    <property type="nucleotide sequence ID" value="NZ_JAPQER010000004.1"/>
</dbReference>
<organism evidence="3 4">
    <name type="scientific">Clostridium aestuarii</name>
    <dbReference type="NCBI Taxonomy" id="338193"/>
    <lineage>
        <taxon>Bacteria</taxon>
        <taxon>Bacillati</taxon>
        <taxon>Bacillota</taxon>
        <taxon>Clostridia</taxon>
        <taxon>Eubacteriales</taxon>
        <taxon>Clostridiaceae</taxon>
        <taxon>Clostridium</taxon>
    </lineage>
</organism>
<reference evidence="3" key="1">
    <citation type="submission" date="2022-12" db="EMBL/GenBank/DDBJ databases">
        <authorList>
            <person name="Wang J."/>
        </authorList>
    </citation>
    <scope>NUCLEOTIDE SEQUENCE</scope>
    <source>
        <strain evidence="3">HY-45-18</strain>
    </source>
</reference>
<dbReference type="Pfam" id="PF01048">
    <property type="entry name" value="PNP_UDP_1"/>
    <property type="match status" value="1"/>
</dbReference>
<dbReference type="PANTHER" id="PTHR37822">
    <property type="entry name" value="SPORE PHOTOPRODUCT LYASE-RELATED"/>
    <property type="match status" value="1"/>
</dbReference>
<feature type="domain" description="Nucleoside phosphorylase" evidence="2">
    <location>
        <begin position="28"/>
        <end position="103"/>
    </location>
</feature>
<keyword evidence="1" id="KW-1133">Transmembrane helix</keyword>
<proteinExistence type="predicted"/>
<comment type="caution">
    <text evidence="3">The sequence shown here is derived from an EMBL/GenBank/DDBJ whole genome shotgun (WGS) entry which is preliminary data.</text>
</comment>
<evidence type="ECO:0000259" key="2">
    <source>
        <dbReference type="Pfam" id="PF01048"/>
    </source>
</evidence>
<dbReference type="InterPro" id="IPR035994">
    <property type="entry name" value="Nucleoside_phosphorylase_sf"/>
</dbReference>
<evidence type="ECO:0000313" key="3">
    <source>
        <dbReference type="EMBL" id="MCY6484934.1"/>
    </source>
</evidence>
<dbReference type="InterPro" id="IPR049539">
    <property type="entry name" value="SPL"/>
</dbReference>
<keyword evidence="1" id="KW-0812">Transmembrane</keyword>
<dbReference type="PANTHER" id="PTHR37822:SF1">
    <property type="entry name" value="PHOSPHORYLASE"/>
    <property type="match status" value="1"/>
</dbReference>
<sequence>MIYITTAMYCEAKPFISYLGLKKDMKSTKFQVFKNDEVVLIISGVGIVSSAVAVSHLLTKYKDEVCNLFFNIGICGVKDENIKTGSIFLCHKIICHDTKRNFYPDILFRHHFNEGVLETFSTVVNNEMKQEIEGDLVDMEGAGAYQAACMFLQPHQIHCIKIVSDLLDGENLTQSKVSEVIQGSVEDIYAWIKIRKDAWCPDIKVLNEEEEILLNKIRENFKLTTSMDYKLKRLAKQYKIRSKNLVDVMKPLCTIECKSKNEGKRYFAKLKEQFMEL</sequence>
<dbReference type="Gene3D" id="3.40.50.1580">
    <property type="entry name" value="Nucleoside phosphorylase domain"/>
    <property type="match status" value="1"/>
</dbReference>
<feature type="transmembrane region" description="Helical" evidence="1">
    <location>
        <begin position="38"/>
        <end position="58"/>
    </location>
</feature>
<dbReference type="InterPro" id="IPR000845">
    <property type="entry name" value="Nucleoside_phosphorylase_d"/>
</dbReference>
<dbReference type="SUPFAM" id="SSF53167">
    <property type="entry name" value="Purine and uridine phosphorylases"/>
    <property type="match status" value="1"/>
</dbReference>